<feature type="region of interest" description="Disordered" evidence="1">
    <location>
        <begin position="1"/>
        <end position="33"/>
    </location>
</feature>
<keyword evidence="4" id="KW-1185">Reference proteome</keyword>
<dbReference type="InterPro" id="IPR029121">
    <property type="entry name" value="Ntox11"/>
</dbReference>
<feature type="domain" description="Novel toxin 11" evidence="2">
    <location>
        <begin position="221"/>
        <end position="520"/>
    </location>
</feature>
<accession>A0AAW2Z478</accession>
<name>A0AAW2Z478_9EUKA</name>
<dbReference type="Proteomes" id="UP001431209">
    <property type="component" value="Unassembled WGS sequence"/>
</dbReference>
<gene>
    <name evidence="3" type="ORF">AKO1_014729</name>
</gene>
<proteinExistence type="predicted"/>
<evidence type="ECO:0000259" key="2">
    <source>
        <dbReference type="Pfam" id="PF15521"/>
    </source>
</evidence>
<dbReference type="AlphaFoldDB" id="A0AAW2Z478"/>
<organism evidence="3 4">
    <name type="scientific">Acrasis kona</name>
    <dbReference type="NCBI Taxonomy" id="1008807"/>
    <lineage>
        <taxon>Eukaryota</taxon>
        <taxon>Discoba</taxon>
        <taxon>Heterolobosea</taxon>
        <taxon>Tetramitia</taxon>
        <taxon>Eutetramitia</taxon>
        <taxon>Acrasidae</taxon>
        <taxon>Acrasis</taxon>
    </lineage>
</organism>
<evidence type="ECO:0000313" key="4">
    <source>
        <dbReference type="Proteomes" id="UP001431209"/>
    </source>
</evidence>
<protein>
    <recommendedName>
        <fullName evidence="2">Novel toxin 11 domain-containing protein</fullName>
    </recommendedName>
</protein>
<comment type="caution">
    <text evidence="3">The sequence shown here is derived from an EMBL/GenBank/DDBJ whole genome shotgun (WGS) entry which is preliminary data.</text>
</comment>
<evidence type="ECO:0000313" key="3">
    <source>
        <dbReference type="EMBL" id="KAL0483457.1"/>
    </source>
</evidence>
<reference evidence="3 4" key="1">
    <citation type="submission" date="2024-03" db="EMBL/GenBank/DDBJ databases">
        <title>The Acrasis kona genome and developmental transcriptomes reveal deep origins of eukaryotic multicellular pathways.</title>
        <authorList>
            <person name="Sheikh S."/>
            <person name="Fu C.-J."/>
            <person name="Brown M.W."/>
            <person name="Baldauf S.L."/>
        </authorList>
    </citation>
    <scope>NUCLEOTIDE SEQUENCE [LARGE SCALE GENOMIC DNA]</scope>
    <source>
        <strain evidence="3 4">ATCC MYA-3509</strain>
    </source>
</reference>
<dbReference type="Pfam" id="PF15521">
    <property type="entry name" value="Ntox11"/>
    <property type="match status" value="1"/>
</dbReference>
<dbReference type="EMBL" id="JAOPGA020000962">
    <property type="protein sequence ID" value="KAL0483457.1"/>
    <property type="molecule type" value="Genomic_DNA"/>
</dbReference>
<sequence length="581" mass="66618">MERIALLTADDNRKRTRRSTMRSTDKSSSLPNLSSIVNTEIQAQDVLLGTPTNNSPHSLNIRSPMATNHHSLEQKNLLRKDTTAHKRFPIPVHCSQKDTKEDELSKEKDTSDQPIYYLTPEFQDRLENVKIQIAEEFSFHGAEVQFKRDARLWKHTLEEPGNEQVYGVMRRIFSIIRWGGFMYRTHSKTSNAIPPEETDTMWRWWHDSKIPIASALSHGSRIIIQLPKKRTKQEPFYGEDYGVDNYYDASEDNKPNSHGFWRWLITGDPKGDVSTNVSTHTNGSDAKKANKIFFKRLGATHALQYQDNLETMQQTLHVRNTRRQQVERAQLEGKSPPPLLQCINGDDSDYTLLLGGRRKVLHETKTMGVTFRDTKLFRTNDTVLKHHRQWGMNLPVGGNGYQTMTGSTISRNGEHGHLYLYYMSPKQDRFGGVMIGVEGSEYGKYDQGGGYHGLSARSPLLSPTFGYKWRGKDDGKRIPNLYPHGPAKYNGMIIDLTGSGWTHLMRKEKDWRDEYVMQTSQPVDDVKWQDKQGDEQEAIRRMTVHFGGNYNNLFALNGEAHNPDRSSQLISYLNSNLDGLL</sequence>
<evidence type="ECO:0000256" key="1">
    <source>
        <dbReference type="SAM" id="MobiDB-lite"/>
    </source>
</evidence>